<evidence type="ECO:0000313" key="1">
    <source>
        <dbReference type="EMBL" id="SDP62701.1"/>
    </source>
</evidence>
<sequence length="127" mass="14510">MYEIKVIDQSKSIIGLSWLGKVTPQDVLGVNEELNQLFTKLNINEFDLLVNMSEITVLFPETQKEIVKHQAWLLQKGMRRAAVVVNSSVAKLQLKRTAKESRHQGEFHFDTPEEALTFLKDTSLQVV</sequence>
<name>A0A1H0U982_9BACI</name>
<keyword evidence="2" id="KW-1185">Reference proteome</keyword>
<dbReference type="STRING" id="930152.SAMN05216565_104240"/>
<dbReference type="RefSeq" id="WP_090853612.1">
    <property type="nucleotide sequence ID" value="NZ_FNJU01000004.1"/>
</dbReference>
<evidence type="ECO:0000313" key="2">
    <source>
        <dbReference type="Proteomes" id="UP000199159"/>
    </source>
</evidence>
<accession>A0A1H0U982</accession>
<proteinExistence type="predicted"/>
<reference evidence="2" key="1">
    <citation type="submission" date="2016-10" db="EMBL/GenBank/DDBJ databases">
        <authorList>
            <person name="Varghese N."/>
            <person name="Submissions S."/>
        </authorList>
    </citation>
    <scope>NUCLEOTIDE SEQUENCE [LARGE SCALE GENOMIC DNA]</scope>
    <source>
        <strain evidence="2">IBRC-M10078</strain>
    </source>
</reference>
<dbReference type="Proteomes" id="UP000199159">
    <property type="component" value="Unassembled WGS sequence"/>
</dbReference>
<dbReference type="EMBL" id="FNJU01000004">
    <property type="protein sequence ID" value="SDP62701.1"/>
    <property type="molecule type" value="Genomic_DNA"/>
</dbReference>
<gene>
    <name evidence="1" type="ORF">SAMN05216565_104240</name>
</gene>
<protein>
    <recommendedName>
        <fullName evidence="3">STAS/SEC14 domain-containing protein</fullName>
    </recommendedName>
</protein>
<organism evidence="1 2">
    <name type="scientific">Litchfieldia salsa</name>
    <dbReference type="NCBI Taxonomy" id="930152"/>
    <lineage>
        <taxon>Bacteria</taxon>
        <taxon>Bacillati</taxon>
        <taxon>Bacillota</taxon>
        <taxon>Bacilli</taxon>
        <taxon>Bacillales</taxon>
        <taxon>Bacillaceae</taxon>
        <taxon>Litchfieldia</taxon>
    </lineage>
</organism>
<evidence type="ECO:0008006" key="3">
    <source>
        <dbReference type="Google" id="ProtNLM"/>
    </source>
</evidence>
<dbReference type="AlphaFoldDB" id="A0A1H0U982"/>
<dbReference type="OrthoDB" id="2864316at2"/>